<gene>
    <name evidence="2" type="ORF">BpHYR1_006193</name>
</gene>
<keyword evidence="1" id="KW-0812">Transmembrane</keyword>
<proteinExistence type="predicted"/>
<keyword evidence="3" id="KW-1185">Reference proteome</keyword>
<feature type="transmembrane region" description="Helical" evidence="1">
    <location>
        <begin position="30"/>
        <end position="49"/>
    </location>
</feature>
<dbReference type="Proteomes" id="UP000276133">
    <property type="component" value="Unassembled WGS sequence"/>
</dbReference>
<name>A0A3M7PWH2_BRAPC</name>
<organism evidence="2 3">
    <name type="scientific">Brachionus plicatilis</name>
    <name type="common">Marine rotifer</name>
    <name type="synonym">Brachionus muelleri</name>
    <dbReference type="NCBI Taxonomy" id="10195"/>
    <lineage>
        <taxon>Eukaryota</taxon>
        <taxon>Metazoa</taxon>
        <taxon>Spiralia</taxon>
        <taxon>Gnathifera</taxon>
        <taxon>Rotifera</taxon>
        <taxon>Eurotatoria</taxon>
        <taxon>Monogononta</taxon>
        <taxon>Pseudotrocha</taxon>
        <taxon>Ploima</taxon>
        <taxon>Brachionidae</taxon>
        <taxon>Brachionus</taxon>
    </lineage>
</organism>
<keyword evidence="1" id="KW-1133">Transmembrane helix</keyword>
<comment type="caution">
    <text evidence="2">The sequence shown here is derived from an EMBL/GenBank/DDBJ whole genome shotgun (WGS) entry which is preliminary data.</text>
</comment>
<reference evidence="2 3" key="1">
    <citation type="journal article" date="2018" name="Sci. Rep.">
        <title>Genomic signatures of local adaptation to the degree of environmental predictability in rotifers.</title>
        <authorList>
            <person name="Franch-Gras L."/>
            <person name="Hahn C."/>
            <person name="Garcia-Roger E.M."/>
            <person name="Carmona M.J."/>
            <person name="Serra M."/>
            <person name="Gomez A."/>
        </authorList>
    </citation>
    <scope>NUCLEOTIDE SEQUENCE [LARGE SCALE GENOMIC DNA]</scope>
    <source>
        <strain evidence="2">HYR1</strain>
    </source>
</reference>
<dbReference type="EMBL" id="REGN01008679">
    <property type="protein sequence ID" value="RNA03028.1"/>
    <property type="molecule type" value="Genomic_DNA"/>
</dbReference>
<protein>
    <submittedName>
        <fullName evidence="2">Uncharacterized protein</fullName>
    </submittedName>
</protein>
<dbReference type="AlphaFoldDB" id="A0A3M7PWH2"/>
<keyword evidence="1" id="KW-0472">Membrane</keyword>
<evidence type="ECO:0000256" key="1">
    <source>
        <dbReference type="SAM" id="Phobius"/>
    </source>
</evidence>
<sequence length="104" mass="12193">MKQMSIVQAECVNNKLKITTESLFYLSNNLVMSPYFTTFYILEILILEWDKVKVFTKKNELKAFLRNDSHQNISKTDGSQTLKCNECQLEISAENEPKGKREYF</sequence>
<evidence type="ECO:0000313" key="2">
    <source>
        <dbReference type="EMBL" id="RNA03028.1"/>
    </source>
</evidence>
<accession>A0A3M7PWH2</accession>
<evidence type="ECO:0000313" key="3">
    <source>
        <dbReference type="Proteomes" id="UP000276133"/>
    </source>
</evidence>